<dbReference type="EMBL" id="CM002800">
    <property type="protein sequence ID" value="KZN86091.1"/>
    <property type="molecule type" value="Genomic_DNA"/>
</dbReference>
<dbReference type="Proteomes" id="UP000076449">
    <property type="component" value="Chromosome III"/>
</dbReference>
<proteinExistence type="predicted"/>
<evidence type="ECO:0000313" key="1">
    <source>
        <dbReference type="EMBL" id="KZN86091.1"/>
    </source>
</evidence>
<dbReference type="AlphaFoldDB" id="A0A167RK06"/>
<name>A0A167RK06_PENCH</name>
<organism evidence="1">
    <name type="scientific">Penicillium chrysogenum</name>
    <name type="common">Penicillium notatum</name>
    <dbReference type="NCBI Taxonomy" id="5076"/>
    <lineage>
        <taxon>Eukaryota</taxon>
        <taxon>Fungi</taxon>
        <taxon>Dikarya</taxon>
        <taxon>Ascomycota</taxon>
        <taxon>Pezizomycotina</taxon>
        <taxon>Eurotiomycetes</taxon>
        <taxon>Eurotiomycetidae</taxon>
        <taxon>Eurotiales</taxon>
        <taxon>Aspergillaceae</taxon>
        <taxon>Penicillium</taxon>
        <taxon>Penicillium chrysogenum species complex</taxon>
    </lineage>
</organism>
<gene>
    <name evidence="1" type="ORF">EN45_102880</name>
</gene>
<dbReference type="PhylomeDB" id="A0A167RK06"/>
<protein>
    <submittedName>
        <fullName evidence="1">Uncharacterized protein</fullName>
    </submittedName>
</protein>
<sequence length="302" mass="34317">MDQLALPPVSVMPSLMTALPTDTVVRVFKRLQHVKLEAETIVQKFEQDAQYSGNQFLVLLKLRPQMAERLFNDHRCLEGIDYRFEFEGDIGVLRLVPGYKHEYTTTGLLQKINLQLDRMGLNEYYRWGGATRYKSTARGKEGDQVFSPAQRWPSSDGLSWPTMVIETGVSESRPKLVEDARWWFGSSEGQVRIVILISVTNRAVHIEKWQLAPPDAPHPLTRTYINTLRDIPINVPPSTRQPLGIQQPYSCAEIEITDHNVVGAPLVIPFCALFDVPSRPPHMHDVVLDGSTLRFIAELNFL</sequence>
<accession>A0A167RK06</accession>
<reference evidence="1" key="1">
    <citation type="journal article" date="2014" name="Genome Announc.">
        <title>Complete sequencing and chromosome-scale genome assembly of the industrial progenitor strain P2niaD18 from the penicillin producer Penicillium chrysogenum.</title>
        <authorList>
            <person name="Specht T."/>
            <person name="Dahlmann T.A."/>
            <person name="Zadra I."/>
            <person name="Kurnsteiner H."/>
            <person name="Kuck U."/>
        </authorList>
    </citation>
    <scope>NUCLEOTIDE SEQUENCE [LARGE SCALE GENOMIC DNA]</scope>
    <source>
        <strain evidence="1">P2niaD18</strain>
    </source>
</reference>